<protein>
    <submittedName>
        <fullName evidence="1">Uncharacterized protein</fullName>
    </submittedName>
</protein>
<organism evidence="1 2">
    <name type="scientific">Euplotes crassus</name>
    <dbReference type="NCBI Taxonomy" id="5936"/>
    <lineage>
        <taxon>Eukaryota</taxon>
        <taxon>Sar</taxon>
        <taxon>Alveolata</taxon>
        <taxon>Ciliophora</taxon>
        <taxon>Intramacronucleata</taxon>
        <taxon>Spirotrichea</taxon>
        <taxon>Hypotrichia</taxon>
        <taxon>Euplotida</taxon>
        <taxon>Euplotidae</taxon>
        <taxon>Moneuplotes</taxon>
    </lineage>
</organism>
<evidence type="ECO:0000313" key="2">
    <source>
        <dbReference type="Proteomes" id="UP001295684"/>
    </source>
</evidence>
<sequence length="686" mass="82346">MSRRCLRRLIVPKTSILLVDAKYAQIKTEFSLLNHKLLVKHLKQEHALWLQSSHRDLFSVSLLRVTKKVEKKYIKDRFDYYCYNSVRGNEQDSSMDFRQLYWIKKCLIESGIQEAQKIKVAFLDTQKQCYETRLITRIYERIKLSRKIKLESAFNAWKSQNNHYLKIDCGLRIIGKIFKYKENLNQEFQILKRNAKILDPERENIILEHIAQKQKSRIFSTMKYYLRSTSFTKLLLRLRTFHSLKENYLLSKSFESQDVYLASTKKACQIAFKHLLLAHLHTNTLKSLTISTRKELPKELLAAKIEELNTKIMKRSLRNILAVEQPSEENSENTSVVLTSLVPKTLRFYFHKWRSTFTVDSYRNPQMRHLLKNMKRKGFSRFIVMVQLREYSLLCTTHKELLSTHKVCARALEISRCEVSSIKADLRVEGAKKLVKLASFKQNKKLLLVLKKWKRFTPTRSLMMKLLLKAVKNAERSLKKEALRRWLWKKKRVSLLRIRRWYRNRVMRQCLRNWREVITRGKDQTKKLMVLKILQRKRTWILKSQFQKWKRSYCLSKTLTNDCKYETLKVENQSLSEVHQCKGKVFCELYEERQKICENIDSIMVRKASMLVQSLRNSTLRPAFERIRNASLYRTHYWIEDHQYKKQIIKKFKKLLGNKVLQKIRKPFYVWKQCTQINKIQKPLKH</sequence>
<comment type="caution">
    <text evidence="1">The sequence shown here is derived from an EMBL/GenBank/DDBJ whole genome shotgun (WGS) entry which is preliminary data.</text>
</comment>
<proteinExistence type="predicted"/>
<accession>A0AAD1Y9Y3</accession>
<dbReference type="EMBL" id="CAMPGE010029875">
    <property type="protein sequence ID" value="CAI2387360.1"/>
    <property type="molecule type" value="Genomic_DNA"/>
</dbReference>
<name>A0AAD1Y9Y3_EUPCR</name>
<reference evidence="1" key="1">
    <citation type="submission" date="2023-07" db="EMBL/GenBank/DDBJ databases">
        <authorList>
            <consortium name="AG Swart"/>
            <person name="Singh M."/>
            <person name="Singh A."/>
            <person name="Seah K."/>
            <person name="Emmerich C."/>
        </authorList>
    </citation>
    <scope>NUCLEOTIDE SEQUENCE</scope>
    <source>
        <strain evidence="1">DP1</strain>
    </source>
</reference>
<dbReference type="Proteomes" id="UP001295684">
    <property type="component" value="Unassembled WGS sequence"/>
</dbReference>
<evidence type="ECO:0000313" key="1">
    <source>
        <dbReference type="EMBL" id="CAI2387360.1"/>
    </source>
</evidence>
<keyword evidence="2" id="KW-1185">Reference proteome</keyword>
<dbReference type="AlphaFoldDB" id="A0AAD1Y9Y3"/>
<gene>
    <name evidence="1" type="ORF">ECRASSUSDP1_LOCUS28990</name>
</gene>